<dbReference type="Pfam" id="PF00319">
    <property type="entry name" value="SRF-TF"/>
    <property type="match status" value="1"/>
</dbReference>
<protein>
    <recommendedName>
        <fullName evidence="7">MADS-box domain-containing protein</fullName>
    </recommendedName>
</protein>
<evidence type="ECO:0000256" key="2">
    <source>
        <dbReference type="ARBA" id="ARBA00023015"/>
    </source>
</evidence>
<evidence type="ECO:0000256" key="3">
    <source>
        <dbReference type="ARBA" id="ARBA00023125"/>
    </source>
</evidence>
<evidence type="ECO:0000313" key="8">
    <source>
        <dbReference type="EMBL" id="CAK9167875.1"/>
    </source>
</evidence>
<dbReference type="EMBL" id="CAUOFW020004947">
    <property type="protein sequence ID" value="CAK9167875.1"/>
    <property type="molecule type" value="Genomic_DNA"/>
</dbReference>
<evidence type="ECO:0000256" key="6">
    <source>
        <dbReference type="SAM" id="Coils"/>
    </source>
</evidence>
<dbReference type="Proteomes" id="UP001642360">
    <property type="component" value="Unassembled WGS sequence"/>
</dbReference>
<evidence type="ECO:0000259" key="7">
    <source>
        <dbReference type="PROSITE" id="PS50066"/>
    </source>
</evidence>
<dbReference type="SMART" id="SM00432">
    <property type="entry name" value="MADS"/>
    <property type="match status" value="1"/>
</dbReference>
<keyword evidence="4" id="KW-0804">Transcription</keyword>
<dbReference type="AlphaFoldDB" id="A0ABC8TJX2"/>
<evidence type="ECO:0000256" key="1">
    <source>
        <dbReference type="ARBA" id="ARBA00004123"/>
    </source>
</evidence>
<keyword evidence="3" id="KW-0238">DNA-binding</keyword>
<proteinExistence type="predicted"/>
<dbReference type="GO" id="GO:0003677">
    <property type="term" value="F:DNA binding"/>
    <property type="evidence" value="ECO:0007669"/>
    <property type="project" value="UniProtKB-KW"/>
</dbReference>
<keyword evidence="9" id="KW-1185">Reference proteome</keyword>
<dbReference type="PROSITE" id="PS50066">
    <property type="entry name" value="MADS_BOX_2"/>
    <property type="match status" value="1"/>
</dbReference>
<keyword evidence="5" id="KW-0539">Nucleus</keyword>
<keyword evidence="2" id="KW-0805">Transcription regulation</keyword>
<dbReference type="InterPro" id="IPR036879">
    <property type="entry name" value="TF_MADSbox_sf"/>
</dbReference>
<sequence>MNTSTNIMMKKKTQGRKKIEIKKIEKPSNRHVTFSKRRSGLFKKAGELSILTGAEAAIIVQSPGGRVFAFGHPSVDAVVDRYLAGSSGSQHSVEDAINDDHMHEFKKRYSEVSEDLEAERKRKVAVEEAKRVSSGGYWWNEPVDDLGLEELERYMASLEELKKKMTMRADELMMNRISSSKSSFLEVNRAPNNIGLADYGDAMIPRGFVHGHGQI</sequence>
<dbReference type="PANTHER" id="PTHR11945:SF723">
    <property type="entry name" value="AGAMOUS-LIKE MADS-BOX PROTEIN AGL62"/>
    <property type="match status" value="1"/>
</dbReference>
<organism evidence="8 9">
    <name type="scientific">Ilex paraguariensis</name>
    <name type="common">yerba mate</name>
    <dbReference type="NCBI Taxonomy" id="185542"/>
    <lineage>
        <taxon>Eukaryota</taxon>
        <taxon>Viridiplantae</taxon>
        <taxon>Streptophyta</taxon>
        <taxon>Embryophyta</taxon>
        <taxon>Tracheophyta</taxon>
        <taxon>Spermatophyta</taxon>
        <taxon>Magnoliopsida</taxon>
        <taxon>eudicotyledons</taxon>
        <taxon>Gunneridae</taxon>
        <taxon>Pentapetalae</taxon>
        <taxon>asterids</taxon>
        <taxon>campanulids</taxon>
        <taxon>Aquifoliales</taxon>
        <taxon>Aquifoliaceae</taxon>
        <taxon>Ilex</taxon>
    </lineage>
</organism>
<dbReference type="Gene3D" id="3.40.1810.10">
    <property type="entry name" value="Transcription factor, MADS-box"/>
    <property type="match status" value="1"/>
</dbReference>
<dbReference type="GO" id="GO:0005634">
    <property type="term" value="C:nucleus"/>
    <property type="evidence" value="ECO:0007669"/>
    <property type="project" value="UniProtKB-SubCell"/>
</dbReference>
<dbReference type="InterPro" id="IPR002100">
    <property type="entry name" value="TF_MADSbox"/>
</dbReference>
<reference evidence="8 9" key="1">
    <citation type="submission" date="2024-02" db="EMBL/GenBank/DDBJ databases">
        <authorList>
            <person name="Vignale AGUSTIN F."/>
            <person name="Sosa J E."/>
            <person name="Modenutti C."/>
        </authorList>
    </citation>
    <scope>NUCLEOTIDE SEQUENCE [LARGE SCALE GENOMIC DNA]</scope>
</reference>
<evidence type="ECO:0000256" key="4">
    <source>
        <dbReference type="ARBA" id="ARBA00023163"/>
    </source>
</evidence>
<feature type="domain" description="MADS-box" evidence="7">
    <location>
        <begin position="14"/>
        <end position="74"/>
    </location>
</feature>
<gene>
    <name evidence="8" type="ORF">ILEXP_LOCUS37191</name>
</gene>
<accession>A0ABC8TJX2</accession>
<comment type="subcellular location">
    <subcellularLocation>
        <location evidence="1">Nucleus</location>
    </subcellularLocation>
</comment>
<dbReference type="PRINTS" id="PR00404">
    <property type="entry name" value="MADSDOMAIN"/>
</dbReference>
<evidence type="ECO:0000256" key="5">
    <source>
        <dbReference type="ARBA" id="ARBA00023242"/>
    </source>
</evidence>
<comment type="caution">
    <text evidence="8">The sequence shown here is derived from an EMBL/GenBank/DDBJ whole genome shotgun (WGS) entry which is preliminary data.</text>
</comment>
<feature type="coiled-coil region" evidence="6">
    <location>
        <begin position="148"/>
        <end position="175"/>
    </location>
</feature>
<dbReference type="SUPFAM" id="SSF55455">
    <property type="entry name" value="SRF-like"/>
    <property type="match status" value="1"/>
</dbReference>
<evidence type="ECO:0000313" key="9">
    <source>
        <dbReference type="Proteomes" id="UP001642360"/>
    </source>
</evidence>
<name>A0ABC8TJX2_9AQUA</name>
<keyword evidence="6" id="KW-0175">Coiled coil</keyword>
<dbReference type="PANTHER" id="PTHR11945">
    <property type="entry name" value="MADS BOX PROTEIN"/>
    <property type="match status" value="1"/>
</dbReference>
<dbReference type="FunFam" id="3.40.1810.10:FF:000006">
    <property type="entry name" value="Agamous-like MADS-box protein AGL62"/>
    <property type="match status" value="1"/>
</dbReference>